<dbReference type="PANTHER" id="PTHR43280:SF2">
    <property type="entry name" value="HTH-TYPE TRANSCRIPTIONAL REGULATOR EXSA"/>
    <property type="match status" value="1"/>
</dbReference>
<evidence type="ECO:0000256" key="2">
    <source>
        <dbReference type="ARBA" id="ARBA00023125"/>
    </source>
</evidence>
<dbReference type="SUPFAM" id="SSF46689">
    <property type="entry name" value="Homeodomain-like"/>
    <property type="match status" value="2"/>
</dbReference>
<feature type="domain" description="HTH araC/xylS-type" evidence="5">
    <location>
        <begin position="421"/>
        <end position="520"/>
    </location>
</feature>
<dbReference type="PRINTS" id="PR00032">
    <property type="entry name" value="HTHARAC"/>
</dbReference>
<dbReference type="EMBL" id="FNYT01000020">
    <property type="protein sequence ID" value="SEJ64569.1"/>
    <property type="molecule type" value="Genomic_DNA"/>
</dbReference>
<evidence type="ECO:0000313" key="9">
    <source>
        <dbReference type="Proteomes" id="UP000076878"/>
    </source>
</evidence>
<keyword evidence="3" id="KW-0804">Transcription</keyword>
<evidence type="ECO:0000256" key="4">
    <source>
        <dbReference type="PROSITE-ProRule" id="PRU00169"/>
    </source>
</evidence>
<dbReference type="GO" id="GO:0043565">
    <property type="term" value="F:sequence-specific DNA binding"/>
    <property type="evidence" value="ECO:0007669"/>
    <property type="project" value="InterPro"/>
</dbReference>
<dbReference type="Proteomes" id="UP000199280">
    <property type="component" value="Unassembled WGS sequence"/>
</dbReference>
<protein>
    <submittedName>
        <fullName evidence="7">Transcription regulator hth arac-type</fullName>
    </submittedName>
    <submittedName>
        <fullName evidence="8">Two-component system, response regulator YesN</fullName>
    </submittedName>
</protein>
<reference evidence="8 10" key="2">
    <citation type="submission" date="2016-10" db="EMBL/GenBank/DDBJ databases">
        <authorList>
            <person name="Varghese N."/>
            <person name="Submissions S."/>
        </authorList>
    </citation>
    <scope>NUCLEOTIDE SEQUENCE [LARGE SCALE GENOMIC DNA]</scope>
    <source>
        <strain evidence="8 10">DSM 22150</strain>
    </source>
</reference>
<dbReference type="STRING" id="640938.TR210_2315"/>
<feature type="modified residue" description="4-aspartylphosphate" evidence="4">
    <location>
        <position position="57"/>
    </location>
</feature>
<dbReference type="SUPFAM" id="SSF52172">
    <property type="entry name" value="CheY-like"/>
    <property type="match status" value="1"/>
</dbReference>
<dbReference type="CDD" id="cd17536">
    <property type="entry name" value="REC_YesN-like"/>
    <property type="match status" value="1"/>
</dbReference>
<accession>A0A143Z593</accession>
<dbReference type="GO" id="GO:0003700">
    <property type="term" value="F:DNA-binding transcription factor activity"/>
    <property type="evidence" value="ECO:0007669"/>
    <property type="project" value="InterPro"/>
</dbReference>
<gene>
    <name evidence="8" type="ORF">SAMN05216375_12046</name>
    <name evidence="7" type="ORF">TR210_2315</name>
</gene>
<keyword evidence="1" id="KW-0805">Transcription regulation</keyword>
<dbReference type="InterPro" id="IPR009057">
    <property type="entry name" value="Homeodomain-like_sf"/>
</dbReference>
<dbReference type="InterPro" id="IPR020449">
    <property type="entry name" value="Tscrpt_reg_AraC-type_HTH"/>
</dbReference>
<keyword evidence="4" id="KW-0597">Phosphoprotein</keyword>
<dbReference type="AlphaFoldDB" id="A0A143Z593"/>
<dbReference type="Proteomes" id="UP000076878">
    <property type="component" value="Unassembled WGS sequence"/>
</dbReference>
<dbReference type="PROSITE" id="PS00041">
    <property type="entry name" value="HTH_ARAC_FAMILY_1"/>
    <property type="match status" value="1"/>
</dbReference>
<dbReference type="Pfam" id="PF00072">
    <property type="entry name" value="Response_reg"/>
    <property type="match status" value="1"/>
</dbReference>
<evidence type="ECO:0000256" key="3">
    <source>
        <dbReference type="ARBA" id="ARBA00023163"/>
    </source>
</evidence>
<keyword evidence="10" id="KW-1185">Reference proteome</keyword>
<dbReference type="SMART" id="SM00448">
    <property type="entry name" value="REC"/>
    <property type="match status" value="1"/>
</dbReference>
<evidence type="ECO:0000259" key="5">
    <source>
        <dbReference type="PROSITE" id="PS01124"/>
    </source>
</evidence>
<dbReference type="PROSITE" id="PS50110">
    <property type="entry name" value="RESPONSE_REGULATORY"/>
    <property type="match status" value="1"/>
</dbReference>
<evidence type="ECO:0000256" key="1">
    <source>
        <dbReference type="ARBA" id="ARBA00023015"/>
    </source>
</evidence>
<keyword evidence="2" id="KW-0238">DNA-binding</keyword>
<dbReference type="OrthoDB" id="342399at2"/>
<sequence>MYKVFIVEDEHLIRDSLRNQLLALAETHPLLFAGEASDGEMALASIMDVKPDILLTDIRMPFMDGLSLAKEVRKIFPWIRIIFISGFDDFEYARTAIQVQADAYLLKPIKDEELIQTLEGVIAVLDKQKEPVLDRDPHADNFIFELKKNHFLNGIFGGDLSVPEVLQESAALKRSVVGKKTCVVLATNHYDKNFDDHFRFSKYLQFLFGEDESIIFSSISSRFIKFLLMDSDTDRLLEKSYQLAQTLVHELKDEEAEDLIVSIGPIVERLSEIPQAYRYTQNMLQTYGVLRTERIISYEDDIKDGEVSPTNPFKLDLAQRIARTEADELEELVLELQGTPGDTEERNRLFRFFVLTELGHLVQKKKPGTEQPLLEKMNDLDQLAAVAADAAEYTHTIEKLLAFLMAAHIQPAMVKYQSVIQKALGFIKENFTDPDISLNVVAEAVNLSPSHFSTIFSQSLGQTFIDFLTECRLQHAKELLVGTDDKLSAIAMDIGYNDPNYFSYLFKKREGQTPKEYRRNHARA</sequence>
<dbReference type="Pfam" id="PF12833">
    <property type="entry name" value="HTH_18"/>
    <property type="match status" value="1"/>
</dbReference>
<dbReference type="PANTHER" id="PTHR43280">
    <property type="entry name" value="ARAC-FAMILY TRANSCRIPTIONAL REGULATOR"/>
    <property type="match status" value="1"/>
</dbReference>
<evidence type="ECO:0000259" key="6">
    <source>
        <dbReference type="PROSITE" id="PS50110"/>
    </source>
</evidence>
<dbReference type="InterPro" id="IPR018060">
    <property type="entry name" value="HTH_AraC"/>
</dbReference>
<dbReference type="InterPro" id="IPR001789">
    <property type="entry name" value="Sig_transdc_resp-reg_receiver"/>
</dbReference>
<dbReference type="Gene3D" id="3.40.50.2300">
    <property type="match status" value="1"/>
</dbReference>
<evidence type="ECO:0000313" key="7">
    <source>
        <dbReference type="EMBL" id="CZR06363.1"/>
    </source>
</evidence>
<dbReference type="GO" id="GO:0000160">
    <property type="term" value="P:phosphorelay signal transduction system"/>
    <property type="evidence" value="ECO:0007669"/>
    <property type="project" value="InterPro"/>
</dbReference>
<dbReference type="EMBL" id="FJNB01000019">
    <property type="protein sequence ID" value="CZR06363.1"/>
    <property type="molecule type" value="Genomic_DNA"/>
</dbReference>
<dbReference type="PROSITE" id="PS01124">
    <property type="entry name" value="HTH_ARAC_FAMILY_2"/>
    <property type="match status" value="1"/>
</dbReference>
<organism evidence="7 9">
    <name type="scientific">Trichococcus ilyis</name>
    <dbReference type="NCBI Taxonomy" id="640938"/>
    <lineage>
        <taxon>Bacteria</taxon>
        <taxon>Bacillati</taxon>
        <taxon>Bacillota</taxon>
        <taxon>Bacilli</taxon>
        <taxon>Lactobacillales</taxon>
        <taxon>Carnobacteriaceae</taxon>
        <taxon>Trichococcus</taxon>
    </lineage>
</organism>
<reference evidence="7 9" key="1">
    <citation type="submission" date="2016-02" db="EMBL/GenBank/DDBJ databases">
        <authorList>
            <person name="Wen L."/>
            <person name="He K."/>
            <person name="Yang H."/>
        </authorList>
    </citation>
    <scope>NUCLEOTIDE SEQUENCE [LARGE SCALE GENOMIC DNA]</scope>
    <source>
        <strain evidence="7">Trichococcus_R210</strain>
    </source>
</reference>
<evidence type="ECO:0000313" key="10">
    <source>
        <dbReference type="Proteomes" id="UP000199280"/>
    </source>
</evidence>
<feature type="domain" description="Response regulatory" evidence="6">
    <location>
        <begin position="3"/>
        <end position="122"/>
    </location>
</feature>
<dbReference type="Gene3D" id="1.10.10.60">
    <property type="entry name" value="Homeodomain-like"/>
    <property type="match status" value="2"/>
</dbReference>
<dbReference type="SMART" id="SM00342">
    <property type="entry name" value="HTH_ARAC"/>
    <property type="match status" value="1"/>
</dbReference>
<proteinExistence type="predicted"/>
<evidence type="ECO:0000313" key="8">
    <source>
        <dbReference type="EMBL" id="SEJ64569.1"/>
    </source>
</evidence>
<dbReference type="RefSeq" id="WP_068623968.1">
    <property type="nucleotide sequence ID" value="NZ_FJNB01000019.1"/>
</dbReference>
<name>A0A143Z593_9LACT</name>
<dbReference type="InterPro" id="IPR018062">
    <property type="entry name" value="HTH_AraC-typ_CS"/>
</dbReference>
<dbReference type="InterPro" id="IPR011006">
    <property type="entry name" value="CheY-like_superfamily"/>
</dbReference>